<protein>
    <submittedName>
        <fullName evidence="1">AsmH</fullName>
    </submittedName>
</protein>
<gene>
    <name evidence="1" type="primary">asmH</name>
</gene>
<dbReference type="EMBL" id="KU896918">
    <property type="protein sequence ID" value="AOF43519.1"/>
    <property type="molecule type" value="Genomic_DNA"/>
</dbReference>
<proteinExistence type="predicted"/>
<geneLocation type="plasmid" evidence="1">
    <name>pA1_ASM1</name>
</geneLocation>
<name>A0A1B3IR12_LACPN</name>
<organism evidence="1">
    <name type="scientific">Lactiplantibacillus plantarum</name>
    <name type="common">Lactobacillus plantarum</name>
    <dbReference type="NCBI Taxonomy" id="1590"/>
    <lineage>
        <taxon>Bacteria</taxon>
        <taxon>Bacillati</taxon>
        <taxon>Bacillota</taxon>
        <taxon>Bacilli</taxon>
        <taxon>Lactobacillales</taxon>
        <taxon>Lactobacillaceae</taxon>
        <taxon>Lactiplantibacillus</taxon>
    </lineage>
</organism>
<sequence length="118" mass="13256">MITKICVIPAVVTGIQESSISGNVIIDSAITAHFTHRLKKALHEISDTLKIFSLSEFEPDLTPDSNTLYVFSENVYHNLPASFLKNAKYVKFRNSQIFSSSLEDLAHAINIKLLQYRS</sequence>
<dbReference type="AlphaFoldDB" id="A0A1B3IR12"/>
<keyword evidence="1" id="KW-0614">Plasmid</keyword>
<evidence type="ECO:0000313" key="1">
    <source>
        <dbReference type="EMBL" id="AOF43519.1"/>
    </source>
</evidence>
<dbReference type="RefSeq" id="WP_172687977.1">
    <property type="nucleotide sequence ID" value="NZ_KU896918.1"/>
</dbReference>
<reference evidence="1" key="1">
    <citation type="journal article" date="2010" name="Int. J. Food Microbiol.">
        <title>Isolation and characterization of plantaricin ASM1: a new bacteriocin produced by Lactobacillus plantarum A-1.</title>
        <authorList>
            <person name="Hata T."/>
            <person name="Tanaka R."/>
            <person name="Ohmomo S."/>
        </authorList>
    </citation>
    <scope>NUCLEOTIDE SEQUENCE</scope>
    <source>
        <strain evidence="1">A-1</strain>
        <plasmid evidence="1">pA1_ASM1</plasmid>
    </source>
</reference>
<accession>A0A1B3IR12</accession>
<reference evidence="1" key="2">
    <citation type="journal article" date="2016" name="FEBS Lett.">
        <title>Bacteriocin ASM1 is an O/S-diglycosylated, plasmid-encoded orthologue of glycocin F.</title>
        <authorList>
            <person name="Man P."/>
            <person name="Main P."/>
            <person name="Hata T."/>
            <person name="Loo T.S."/>
            <person name="Havlicek V."/>
            <person name="Patchett M.L."/>
            <person name="Norris G.E."/>
        </authorList>
    </citation>
    <scope>NUCLEOTIDE SEQUENCE</scope>
    <source>
        <strain evidence="1">A-1</strain>
        <plasmid evidence="1">pA1_ASM1</plasmid>
    </source>
</reference>